<dbReference type="Proteomes" id="UP000823775">
    <property type="component" value="Unassembled WGS sequence"/>
</dbReference>
<reference evidence="1 2" key="1">
    <citation type="journal article" date="2021" name="BMC Genomics">
        <title>Datura genome reveals duplications of psychoactive alkaloid biosynthetic genes and high mutation rate following tissue culture.</title>
        <authorList>
            <person name="Rajewski A."/>
            <person name="Carter-House D."/>
            <person name="Stajich J."/>
            <person name="Litt A."/>
        </authorList>
    </citation>
    <scope>NUCLEOTIDE SEQUENCE [LARGE SCALE GENOMIC DNA]</scope>
    <source>
        <strain evidence="1">AR-01</strain>
    </source>
</reference>
<protein>
    <submittedName>
        <fullName evidence="1">Uncharacterized protein</fullName>
    </submittedName>
</protein>
<evidence type="ECO:0000313" key="2">
    <source>
        <dbReference type="Proteomes" id="UP000823775"/>
    </source>
</evidence>
<sequence length="107" mass="11668">MSSLDYSIRSWTTIVKVDFKTKGPDPLSIVSGSLVDVVGDDRLRFDTTFPLNTLTLFQGVGESKGDPRLGEGKEASSILLELLTLDSSSVIREEEQQQGMGISQKGF</sequence>
<accession>A0ABS8UU43</accession>
<keyword evidence="2" id="KW-1185">Reference proteome</keyword>
<organism evidence="1 2">
    <name type="scientific">Datura stramonium</name>
    <name type="common">Jimsonweed</name>
    <name type="synonym">Common thornapple</name>
    <dbReference type="NCBI Taxonomy" id="4076"/>
    <lineage>
        <taxon>Eukaryota</taxon>
        <taxon>Viridiplantae</taxon>
        <taxon>Streptophyta</taxon>
        <taxon>Embryophyta</taxon>
        <taxon>Tracheophyta</taxon>
        <taxon>Spermatophyta</taxon>
        <taxon>Magnoliopsida</taxon>
        <taxon>eudicotyledons</taxon>
        <taxon>Gunneridae</taxon>
        <taxon>Pentapetalae</taxon>
        <taxon>asterids</taxon>
        <taxon>lamiids</taxon>
        <taxon>Solanales</taxon>
        <taxon>Solanaceae</taxon>
        <taxon>Solanoideae</taxon>
        <taxon>Datureae</taxon>
        <taxon>Datura</taxon>
    </lineage>
</organism>
<name>A0ABS8UU43_DATST</name>
<gene>
    <name evidence="1" type="ORF">HAX54_021845</name>
</gene>
<evidence type="ECO:0000313" key="1">
    <source>
        <dbReference type="EMBL" id="MCD9638114.1"/>
    </source>
</evidence>
<proteinExistence type="predicted"/>
<comment type="caution">
    <text evidence="1">The sequence shown here is derived from an EMBL/GenBank/DDBJ whole genome shotgun (WGS) entry which is preliminary data.</text>
</comment>
<dbReference type="EMBL" id="JACEIK010002623">
    <property type="protein sequence ID" value="MCD9638114.1"/>
    <property type="molecule type" value="Genomic_DNA"/>
</dbReference>